<accession>A0A830DN54</accession>
<keyword evidence="4" id="KW-0808">Transferase</keyword>
<evidence type="ECO:0000259" key="3">
    <source>
        <dbReference type="Pfam" id="PF00534"/>
    </source>
</evidence>
<dbReference type="PANTHER" id="PTHR47778:SF2">
    <property type="entry name" value="GLYCOSYL TRANSFERASE FAMILY 1 DOMAIN-CONTAINING PROTEIN"/>
    <property type="match status" value="1"/>
</dbReference>
<evidence type="ECO:0000256" key="1">
    <source>
        <dbReference type="ARBA" id="ARBA00022676"/>
    </source>
</evidence>
<feature type="domain" description="Glycosyl transferase family 1" evidence="3">
    <location>
        <begin position="184"/>
        <end position="295"/>
    </location>
</feature>
<dbReference type="CDD" id="cd03801">
    <property type="entry name" value="GT4_PimA-like"/>
    <property type="match status" value="1"/>
</dbReference>
<dbReference type="InterPro" id="IPR001296">
    <property type="entry name" value="Glyco_trans_1"/>
</dbReference>
<organism evidence="4 5">
    <name type="scientific">Phtheirospermum japonicum</name>
    <dbReference type="NCBI Taxonomy" id="374723"/>
    <lineage>
        <taxon>Eukaryota</taxon>
        <taxon>Viridiplantae</taxon>
        <taxon>Streptophyta</taxon>
        <taxon>Embryophyta</taxon>
        <taxon>Tracheophyta</taxon>
        <taxon>Spermatophyta</taxon>
        <taxon>Magnoliopsida</taxon>
        <taxon>eudicotyledons</taxon>
        <taxon>Gunneridae</taxon>
        <taxon>Pentapetalae</taxon>
        <taxon>asterids</taxon>
        <taxon>lamiids</taxon>
        <taxon>Lamiales</taxon>
        <taxon>Orobanchaceae</taxon>
        <taxon>Orobanchaceae incertae sedis</taxon>
        <taxon>Phtheirospermum</taxon>
    </lineage>
</organism>
<feature type="compositionally biased region" description="Polar residues" evidence="2">
    <location>
        <begin position="326"/>
        <end position="337"/>
    </location>
</feature>
<dbReference type="EMBL" id="BMAC01003388">
    <property type="protein sequence ID" value="GFQ08166.1"/>
    <property type="molecule type" value="Genomic_DNA"/>
</dbReference>
<evidence type="ECO:0000256" key="2">
    <source>
        <dbReference type="SAM" id="MobiDB-lite"/>
    </source>
</evidence>
<sequence>MWWIMENRREYFNRTKPVLNRVKKLIFLSESQSKQWLDWCDEENIELKSEPALVPLSVNDELAFAAGISSSLNTPSFTTENMLEKRRSLRNAVRKEMGLNDADLLAVTLSSINPGKGQLLLLESARLMIESGPSVKDSILMDHDYYSRNLLSAVDGKKDLKSVKVLIGSVGSKSNKVLYVKTLLRYLSAHSNLSKSVLWTPATTRVASLYAAADVYVMNSQGLGETFGRVTIEAMAFGLPVLGTDSGGTKEIVEHNVTGLLHPLGRPGARILAKNLELLLRNASARVEMGIRGREKVEKMYLKKHMFQKFGESKYDPWAGLVKPNGSGQAAPNSSGDFSARFSKIMGGSRAPSA</sequence>
<dbReference type="OrthoDB" id="512920at2759"/>
<gene>
    <name evidence="4" type="ORF">PHJA_002960600</name>
</gene>
<dbReference type="Pfam" id="PF16994">
    <property type="entry name" value="Glyco_trans_4_5"/>
    <property type="match status" value="1"/>
</dbReference>
<dbReference type="Pfam" id="PF00534">
    <property type="entry name" value="Glycos_transf_1"/>
    <property type="match status" value="1"/>
</dbReference>
<feature type="region of interest" description="Disordered" evidence="2">
    <location>
        <begin position="324"/>
        <end position="354"/>
    </location>
</feature>
<reference evidence="4" key="1">
    <citation type="submission" date="2020-07" db="EMBL/GenBank/DDBJ databases">
        <title>Ethylene signaling mediates host invasion by parasitic plants.</title>
        <authorList>
            <person name="Yoshida S."/>
        </authorList>
    </citation>
    <scope>NUCLEOTIDE SEQUENCE</scope>
    <source>
        <strain evidence="4">Okayama</strain>
    </source>
</reference>
<dbReference type="InterPro" id="IPR041693">
    <property type="entry name" value="Glyco_trans_4_5"/>
</dbReference>
<name>A0A830DN54_9LAMI</name>
<dbReference type="SUPFAM" id="SSF53756">
    <property type="entry name" value="UDP-Glycosyltransferase/glycogen phosphorylase"/>
    <property type="match status" value="1"/>
</dbReference>
<keyword evidence="1" id="KW-0328">Glycosyltransferase</keyword>
<keyword evidence="5" id="KW-1185">Reference proteome</keyword>
<protein>
    <submittedName>
        <fullName evidence="4">Putative glycosyltransferase ytcc</fullName>
    </submittedName>
</protein>
<dbReference type="Gene3D" id="3.40.50.2000">
    <property type="entry name" value="Glycogen Phosphorylase B"/>
    <property type="match status" value="1"/>
</dbReference>
<evidence type="ECO:0000313" key="5">
    <source>
        <dbReference type="Proteomes" id="UP000653305"/>
    </source>
</evidence>
<dbReference type="Proteomes" id="UP000653305">
    <property type="component" value="Unassembled WGS sequence"/>
</dbReference>
<proteinExistence type="predicted"/>
<comment type="caution">
    <text evidence="4">The sequence shown here is derived from an EMBL/GenBank/DDBJ whole genome shotgun (WGS) entry which is preliminary data.</text>
</comment>
<evidence type="ECO:0000313" key="4">
    <source>
        <dbReference type="EMBL" id="GFQ08166.1"/>
    </source>
</evidence>
<dbReference type="GO" id="GO:0016757">
    <property type="term" value="F:glycosyltransferase activity"/>
    <property type="evidence" value="ECO:0007669"/>
    <property type="project" value="UniProtKB-KW"/>
</dbReference>
<dbReference type="PANTHER" id="PTHR47778">
    <property type="entry name" value="BNAA05G14870D PROTEIN"/>
    <property type="match status" value="1"/>
</dbReference>
<dbReference type="AlphaFoldDB" id="A0A830DN54"/>